<name>A0A0D2CAQ7_9EURO</name>
<dbReference type="RefSeq" id="XP_016248369.1">
    <property type="nucleotide sequence ID" value="XM_016394950.1"/>
</dbReference>
<feature type="compositionally biased region" description="Low complexity" evidence="1">
    <location>
        <begin position="130"/>
        <end position="149"/>
    </location>
</feature>
<evidence type="ECO:0000313" key="3">
    <source>
        <dbReference type="EMBL" id="KIW28153.1"/>
    </source>
</evidence>
<evidence type="ECO:0000256" key="2">
    <source>
        <dbReference type="SAM" id="Phobius"/>
    </source>
</evidence>
<dbReference type="CDD" id="cd12087">
    <property type="entry name" value="TM_EGFR-like"/>
    <property type="match status" value="1"/>
</dbReference>
<dbReference type="VEuPathDB" id="FungiDB:PV07_07835"/>
<dbReference type="EMBL" id="KN847043">
    <property type="protein sequence ID" value="KIW28153.1"/>
    <property type="molecule type" value="Genomic_DNA"/>
</dbReference>
<accession>A0A0D2CAQ7</accession>
<dbReference type="AlphaFoldDB" id="A0A0D2CAQ7"/>
<keyword evidence="2" id="KW-0812">Transmembrane</keyword>
<dbReference type="HOGENOM" id="CLU_042429_0_0_1"/>
<dbReference type="Proteomes" id="UP000054466">
    <property type="component" value="Unassembled WGS sequence"/>
</dbReference>
<proteinExistence type="predicted"/>
<reference evidence="3 4" key="1">
    <citation type="submission" date="2015-01" db="EMBL/GenBank/DDBJ databases">
        <title>The Genome Sequence of Cladophialophora immunda CBS83496.</title>
        <authorList>
            <consortium name="The Broad Institute Genomics Platform"/>
            <person name="Cuomo C."/>
            <person name="de Hoog S."/>
            <person name="Gorbushina A."/>
            <person name="Stielow B."/>
            <person name="Teixiera M."/>
            <person name="Abouelleil A."/>
            <person name="Chapman S.B."/>
            <person name="Priest M."/>
            <person name="Young S.K."/>
            <person name="Wortman J."/>
            <person name="Nusbaum C."/>
            <person name="Birren B."/>
        </authorList>
    </citation>
    <scope>NUCLEOTIDE SEQUENCE [LARGE SCALE GENOMIC DNA]</scope>
    <source>
        <strain evidence="3 4">CBS 83496</strain>
    </source>
</reference>
<dbReference type="OrthoDB" id="5421765at2759"/>
<sequence length="490" mass="52304">MATIPYTATATVTVPPSLAIVAGTTVQASITIAGTPTAVVWAPLSPYAATNVQGNATLTATFSVPLSVEKGPFSADATFTVYDTAGAQIPITATITANPAAAPAEATSSASSPSPTSFVSQTTTTLYSITSSSTSSSNSTASFATAPSSPLSVPAGQPTQTELPTISKGYSTADLAGAAVGCGIGGAVLVGLAAFLFYRRRKRKASEILPGAGSAARSGKRHPDPSPSNEDVVVVETRAWEKHLPQSESDQAVRNMASRTLDQIEMHVENFYRDATNVSISHTAASEMRDLDCSHLPDSASNLIRTSRRPTSLIKHCIANLILSRIDFTKNSNDSFLPRDMMMLQSSLKTAPENPGFAQALAHWRVLSAYLRQEPQHDEEYLTERDQRINAAAEKLCVAFEPWARSADNTRFRSMVGIMQRASDLGVMLFSQPASFRWQWEASNRGGVPQNGPGKVAVLPGLYKVTDEEARSLASPLHLIEPRLSREGWF</sequence>
<keyword evidence="2" id="KW-0472">Membrane</keyword>
<gene>
    <name evidence="3" type="ORF">PV07_07835</name>
</gene>
<keyword evidence="2" id="KW-1133">Transmembrane helix</keyword>
<feature type="region of interest" description="Disordered" evidence="1">
    <location>
        <begin position="209"/>
        <end position="231"/>
    </location>
</feature>
<organism evidence="3 4">
    <name type="scientific">Cladophialophora immunda</name>
    <dbReference type="NCBI Taxonomy" id="569365"/>
    <lineage>
        <taxon>Eukaryota</taxon>
        <taxon>Fungi</taxon>
        <taxon>Dikarya</taxon>
        <taxon>Ascomycota</taxon>
        <taxon>Pezizomycotina</taxon>
        <taxon>Eurotiomycetes</taxon>
        <taxon>Chaetothyriomycetidae</taxon>
        <taxon>Chaetothyriales</taxon>
        <taxon>Herpotrichiellaceae</taxon>
        <taxon>Cladophialophora</taxon>
    </lineage>
</organism>
<feature type="transmembrane region" description="Helical" evidence="2">
    <location>
        <begin position="175"/>
        <end position="198"/>
    </location>
</feature>
<dbReference type="STRING" id="569365.A0A0D2CAQ7"/>
<evidence type="ECO:0000313" key="4">
    <source>
        <dbReference type="Proteomes" id="UP000054466"/>
    </source>
</evidence>
<protein>
    <submittedName>
        <fullName evidence="3">Uncharacterized protein</fullName>
    </submittedName>
</protein>
<feature type="region of interest" description="Disordered" evidence="1">
    <location>
        <begin position="130"/>
        <end position="165"/>
    </location>
</feature>
<evidence type="ECO:0000256" key="1">
    <source>
        <dbReference type="SAM" id="MobiDB-lite"/>
    </source>
</evidence>
<dbReference type="GeneID" id="27347029"/>
<keyword evidence="4" id="KW-1185">Reference proteome</keyword>